<feature type="compositionally biased region" description="Basic and acidic residues" evidence="1">
    <location>
        <begin position="59"/>
        <end position="104"/>
    </location>
</feature>
<evidence type="ECO:0000313" key="2">
    <source>
        <dbReference type="EMBL" id="EGV00666.1"/>
    </source>
</evidence>
<gene>
    <name evidence="2" type="ORF">HMPREF9950_1963</name>
</gene>
<comment type="caution">
    <text evidence="2">The sequence shown here is derived from an EMBL/GenBank/DDBJ whole genome shotgun (WGS) entry which is preliminary data.</text>
</comment>
<proteinExistence type="predicted"/>
<feature type="region of interest" description="Disordered" evidence="1">
    <location>
        <begin position="58"/>
        <end position="104"/>
    </location>
</feature>
<name>F9Q543_STROR</name>
<accession>F9Q543</accession>
<organism evidence="2 3">
    <name type="scientific">Streptococcus oralis SK313</name>
    <dbReference type="NCBI Taxonomy" id="1035190"/>
    <lineage>
        <taxon>Bacteria</taxon>
        <taxon>Bacillati</taxon>
        <taxon>Bacillota</taxon>
        <taxon>Bacilli</taxon>
        <taxon>Lactobacillales</taxon>
        <taxon>Streptococcaceae</taxon>
        <taxon>Streptococcus</taxon>
    </lineage>
</organism>
<dbReference type="Proteomes" id="UP000005621">
    <property type="component" value="Unassembled WGS sequence"/>
</dbReference>
<sequence length="104" mass="11602">MSYKVIRPFKDLADPEKHDYAVGDIFPREGYEPTDSFTNGLLTGSNTAGSIFLEVLGDDEPKKPAPETKEVKEEPAVEQEETVKETVKETVEETAEEPAKEVEE</sequence>
<dbReference type="PATRIC" id="fig|1035190.4.peg.1869"/>
<reference evidence="2 3" key="1">
    <citation type="submission" date="2011-07" db="EMBL/GenBank/DDBJ databases">
        <authorList>
            <person name="Harkins D.M."/>
            <person name="Madupu R."/>
            <person name="Durkin A.S."/>
            <person name="Torralba M."/>
            <person name="Methe B."/>
            <person name="Sutton G.G."/>
            <person name="Nelson K.E."/>
        </authorList>
    </citation>
    <scope>NUCLEOTIDE SEQUENCE [LARGE SCALE GENOMIC DNA]</scope>
    <source>
        <strain evidence="2 3">SK313</strain>
    </source>
</reference>
<protein>
    <recommendedName>
        <fullName evidence="4">Transcriptional terminator</fullName>
    </recommendedName>
</protein>
<evidence type="ECO:0008006" key="4">
    <source>
        <dbReference type="Google" id="ProtNLM"/>
    </source>
</evidence>
<dbReference type="EMBL" id="AFUU01000005">
    <property type="protein sequence ID" value="EGV00666.1"/>
    <property type="molecule type" value="Genomic_DNA"/>
</dbReference>
<dbReference type="AlphaFoldDB" id="F9Q543"/>
<evidence type="ECO:0000256" key="1">
    <source>
        <dbReference type="SAM" id="MobiDB-lite"/>
    </source>
</evidence>
<evidence type="ECO:0000313" key="3">
    <source>
        <dbReference type="Proteomes" id="UP000005621"/>
    </source>
</evidence>